<dbReference type="InterPro" id="IPR044609">
    <property type="entry name" value="FKBP2/11"/>
</dbReference>
<accession>A0A813MZS4</accession>
<evidence type="ECO:0000256" key="6">
    <source>
        <dbReference type="SAM" id="MobiDB-lite"/>
    </source>
</evidence>
<dbReference type="PANTHER" id="PTHR45779">
    <property type="entry name" value="PEPTIDYLPROLYL ISOMERASE"/>
    <property type="match status" value="1"/>
</dbReference>
<protein>
    <recommendedName>
        <fullName evidence="2 5">peptidylprolyl isomerase</fullName>
        <ecNumber evidence="2 5">5.2.1.8</ecNumber>
    </recommendedName>
</protein>
<evidence type="ECO:0000256" key="1">
    <source>
        <dbReference type="ARBA" id="ARBA00000971"/>
    </source>
</evidence>
<evidence type="ECO:0000256" key="2">
    <source>
        <dbReference type="ARBA" id="ARBA00013194"/>
    </source>
</evidence>
<dbReference type="Proteomes" id="UP000663854">
    <property type="component" value="Unassembled WGS sequence"/>
</dbReference>
<evidence type="ECO:0000259" key="7">
    <source>
        <dbReference type="PROSITE" id="PS50059"/>
    </source>
</evidence>
<dbReference type="SUPFAM" id="SSF54534">
    <property type="entry name" value="FKBP-like"/>
    <property type="match status" value="1"/>
</dbReference>
<dbReference type="GO" id="GO:0005783">
    <property type="term" value="C:endoplasmic reticulum"/>
    <property type="evidence" value="ECO:0007669"/>
    <property type="project" value="TreeGrafter"/>
</dbReference>
<dbReference type="EMBL" id="CAJNOH010000003">
    <property type="protein sequence ID" value="CAF0728824.1"/>
    <property type="molecule type" value="Genomic_DNA"/>
</dbReference>
<evidence type="ECO:0000256" key="5">
    <source>
        <dbReference type="PROSITE-ProRule" id="PRU00277"/>
    </source>
</evidence>
<dbReference type="EC" id="5.2.1.8" evidence="2 5"/>
<organism evidence="8 9">
    <name type="scientific">Rotaria sordida</name>
    <dbReference type="NCBI Taxonomy" id="392033"/>
    <lineage>
        <taxon>Eukaryota</taxon>
        <taxon>Metazoa</taxon>
        <taxon>Spiralia</taxon>
        <taxon>Gnathifera</taxon>
        <taxon>Rotifera</taxon>
        <taxon>Eurotatoria</taxon>
        <taxon>Bdelloidea</taxon>
        <taxon>Philodinida</taxon>
        <taxon>Philodinidae</taxon>
        <taxon>Rotaria</taxon>
    </lineage>
</organism>
<dbReference type="AlphaFoldDB" id="A0A813MZS4"/>
<feature type="compositionally biased region" description="Low complexity" evidence="6">
    <location>
        <begin position="85"/>
        <end position="109"/>
    </location>
</feature>
<feature type="domain" description="PPIase FKBP-type" evidence="7">
    <location>
        <begin position="1"/>
        <end position="78"/>
    </location>
</feature>
<feature type="region of interest" description="Disordered" evidence="6">
    <location>
        <begin position="81"/>
        <end position="109"/>
    </location>
</feature>
<dbReference type="PANTHER" id="PTHR45779:SF7">
    <property type="entry name" value="PEPTIDYLPROLYL ISOMERASE"/>
    <property type="match status" value="1"/>
</dbReference>
<dbReference type="GO" id="GO:0003755">
    <property type="term" value="F:peptidyl-prolyl cis-trans isomerase activity"/>
    <property type="evidence" value="ECO:0007669"/>
    <property type="project" value="UniProtKB-KW"/>
</dbReference>
<keyword evidence="3 5" id="KW-0697">Rotamase</keyword>
<evidence type="ECO:0000313" key="9">
    <source>
        <dbReference type="Proteomes" id="UP000663854"/>
    </source>
</evidence>
<dbReference type="PROSITE" id="PS50059">
    <property type="entry name" value="FKBP_PPIASE"/>
    <property type="match status" value="1"/>
</dbReference>
<dbReference type="InterPro" id="IPR001179">
    <property type="entry name" value="PPIase_FKBP_dom"/>
</dbReference>
<reference evidence="8" key="1">
    <citation type="submission" date="2021-02" db="EMBL/GenBank/DDBJ databases">
        <authorList>
            <person name="Nowell W R."/>
        </authorList>
    </citation>
    <scope>NUCLEOTIDE SEQUENCE</scope>
</reference>
<sequence length="109" mass="11842">MFLDSIPFDGSEGRPPLEVPVGQGMVIPGWDEAISYMSVGTKASLIVPYRLAYGARGYRPVIPPYTTLLFELEIVKLDKMPAQDPSMMPPGGAQQGQPPQGSQPQQPKK</sequence>
<dbReference type="Gene3D" id="3.10.50.40">
    <property type="match status" value="1"/>
</dbReference>
<proteinExistence type="predicted"/>
<name>A0A813MZS4_9BILA</name>
<evidence type="ECO:0000256" key="3">
    <source>
        <dbReference type="ARBA" id="ARBA00023110"/>
    </source>
</evidence>
<dbReference type="Pfam" id="PF00254">
    <property type="entry name" value="FKBP_C"/>
    <property type="match status" value="1"/>
</dbReference>
<evidence type="ECO:0000256" key="4">
    <source>
        <dbReference type="ARBA" id="ARBA00023235"/>
    </source>
</evidence>
<keyword evidence="4 5" id="KW-0413">Isomerase</keyword>
<dbReference type="InterPro" id="IPR046357">
    <property type="entry name" value="PPIase_dom_sf"/>
</dbReference>
<evidence type="ECO:0000313" key="8">
    <source>
        <dbReference type="EMBL" id="CAF0728824.1"/>
    </source>
</evidence>
<comment type="catalytic activity">
    <reaction evidence="1 5">
        <text>[protein]-peptidylproline (omega=180) = [protein]-peptidylproline (omega=0)</text>
        <dbReference type="Rhea" id="RHEA:16237"/>
        <dbReference type="Rhea" id="RHEA-COMP:10747"/>
        <dbReference type="Rhea" id="RHEA-COMP:10748"/>
        <dbReference type="ChEBI" id="CHEBI:83833"/>
        <dbReference type="ChEBI" id="CHEBI:83834"/>
        <dbReference type="EC" id="5.2.1.8"/>
    </reaction>
</comment>
<comment type="caution">
    <text evidence="8">The sequence shown here is derived from an EMBL/GenBank/DDBJ whole genome shotgun (WGS) entry which is preliminary data.</text>
</comment>
<gene>
    <name evidence="8" type="ORF">PYM288_LOCUS801</name>
</gene>